<dbReference type="RefSeq" id="WP_241358888.1">
    <property type="nucleotide sequence ID" value="NZ_JAOSHN010000012.1"/>
</dbReference>
<organism evidence="1 2">
    <name type="scientific">Hominibacterium faecale</name>
    <dbReference type="NCBI Taxonomy" id="2839743"/>
    <lineage>
        <taxon>Bacteria</taxon>
        <taxon>Bacillati</taxon>
        <taxon>Bacillota</taxon>
        <taxon>Clostridia</taxon>
        <taxon>Peptostreptococcales</taxon>
        <taxon>Anaerovoracaceae</taxon>
        <taxon>Hominibacterium</taxon>
    </lineage>
</organism>
<comment type="caution">
    <text evidence="1">The sequence shown here is derived from an EMBL/GenBank/DDBJ whole genome shotgun (WGS) entry which is preliminary data.</text>
</comment>
<dbReference type="Proteomes" id="UP001065549">
    <property type="component" value="Unassembled WGS sequence"/>
</dbReference>
<dbReference type="EMBL" id="JAOSHN010000012">
    <property type="protein sequence ID" value="MCU7380628.1"/>
    <property type="molecule type" value="Genomic_DNA"/>
</dbReference>
<name>A0A9J6QYS8_9FIRM</name>
<dbReference type="AlphaFoldDB" id="A0A9J6QYS8"/>
<evidence type="ECO:0000313" key="2">
    <source>
        <dbReference type="Proteomes" id="UP001065549"/>
    </source>
</evidence>
<reference evidence="1" key="1">
    <citation type="submission" date="2022-09" db="EMBL/GenBank/DDBJ databases">
        <title>Culturomic study of gut microbiota in children with autism spectrum disorder.</title>
        <authorList>
            <person name="Efimov B.A."/>
            <person name="Chaplin A.V."/>
            <person name="Sokolova S.R."/>
            <person name="Pikina A.P."/>
            <person name="Korzhanova M."/>
            <person name="Belova V."/>
            <person name="Korostin D."/>
        </authorList>
    </citation>
    <scope>NUCLEOTIDE SEQUENCE</scope>
    <source>
        <strain evidence="1">ASD5510</strain>
    </source>
</reference>
<keyword evidence="2" id="KW-1185">Reference proteome</keyword>
<gene>
    <name evidence="1" type="ORF">OBO34_20145</name>
</gene>
<evidence type="ECO:0000313" key="1">
    <source>
        <dbReference type="EMBL" id="MCU7380628.1"/>
    </source>
</evidence>
<accession>A0A9J6QYS8</accession>
<sequence length="74" mass="8645">MRYEVMIKQPNGDYDIDIVKAGSKTEARKIVERSLKQRGGFESVESVELIKDWSSYSNPYDLKNIYGKPNWEDK</sequence>
<protein>
    <submittedName>
        <fullName evidence="1">Uncharacterized protein</fullName>
    </submittedName>
</protein>
<proteinExistence type="predicted"/>